<dbReference type="PANTHER" id="PTHR30250">
    <property type="entry name" value="PST FAMILY PREDICTED COLANIC ACID TRANSPORTER"/>
    <property type="match status" value="1"/>
</dbReference>
<dbReference type="RefSeq" id="WP_025524413.1">
    <property type="nucleotide sequence ID" value="NZ_CP010883.1"/>
</dbReference>
<evidence type="ECO:0000256" key="4">
    <source>
        <dbReference type="ARBA" id="ARBA00022989"/>
    </source>
</evidence>
<evidence type="ECO:0000313" key="8">
    <source>
        <dbReference type="EMBL" id="QFC18457.1"/>
    </source>
</evidence>
<feature type="transmembrane region" description="Helical" evidence="6">
    <location>
        <begin position="153"/>
        <end position="175"/>
    </location>
</feature>
<dbReference type="Pfam" id="PF01943">
    <property type="entry name" value="Polysacc_synt"/>
    <property type="match status" value="1"/>
</dbReference>
<evidence type="ECO:0000256" key="2">
    <source>
        <dbReference type="ARBA" id="ARBA00022475"/>
    </source>
</evidence>
<dbReference type="GO" id="GO:0005886">
    <property type="term" value="C:plasma membrane"/>
    <property type="evidence" value="ECO:0007669"/>
    <property type="project" value="UniProtKB-SubCell"/>
</dbReference>
<protein>
    <submittedName>
        <fullName evidence="8">Putative membrane protein</fullName>
    </submittedName>
</protein>
<proteinExistence type="predicted"/>
<feature type="transmembrane region" description="Helical" evidence="6">
    <location>
        <begin position="221"/>
        <end position="241"/>
    </location>
</feature>
<feature type="transmembrane region" description="Helical" evidence="6">
    <location>
        <begin position="44"/>
        <end position="63"/>
    </location>
</feature>
<keyword evidence="5 6" id="KW-0472">Membrane</keyword>
<feature type="transmembrane region" description="Helical" evidence="6">
    <location>
        <begin position="334"/>
        <end position="356"/>
    </location>
</feature>
<sequence length="452" mass="52035">MNFNSIKLLLLKPVVIYLLADILVKGMQFLLMPSASHLLSIQEYGKLTLFLALLTALVPMVSLSSESAYSIFYNQELGKNKKRLFINSIHVAGTGFIVFTLVTILLSFIDDYLLFNIVSLKYQMTKMFWIVFLEYFVNLYLLSCRLSFDKTKYFFWFIFYFAMKFIFGLASIYVFQSSDAYLNSILVLNLVFVFIVVSRFFKLTEFFKEVFSFDKESYFRIVKYSAIILPVSVFSVVNSMVDKAYITSLLPVKELANYTSIFLLAGAIQIVILAMNKAYMPKLLKLYSQYGYLSLEKMSKNTKSLMITNYFVFLSCILVLPFVFKLIYSDKIEFSYDVFVVLSLSFLFNTLYILYTNVLSLEEKTAKYKMFGFLFATLVNIPLSYFLTLRYGILGSAASTMLSCIFAAFILYALVNTKVKQHYLLKESIGFLLSACMTAAIVVYLNTHLAIF</sequence>
<feature type="transmembrane region" description="Helical" evidence="6">
    <location>
        <begin position="307"/>
        <end position="328"/>
    </location>
</feature>
<reference evidence="8" key="1">
    <citation type="journal article" date="2019" name="Int. J. Food Microbiol.">
        <title>Developing a novel molecular serotyping system based on capsular polysaccharide synthesis gene clusters of Vibrio parahaemolyticus.</title>
        <authorList>
            <person name="Pang Y."/>
            <person name="Guo X."/>
            <person name="Tian X."/>
            <person name="Liu F."/>
            <person name="Wang L."/>
            <person name="Wu J."/>
            <person name="Zhang S."/>
            <person name="Li S."/>
            <person name="Liu B."/>
        </authorList>
    </citation>
    <scope>NUCLEOTIDE SEQUENCE</scope>
    <source>
        <strain evidence="8">G2854</strain>
    </source>
</reference>
<name>A0A5P4S7Z4_VIBPH</name>
<evidence type="ECO:0000256" key="6">
    <source>
        <dbReference type="SAM" id="Phobius"/>
    </source>
</evidence>
<feature type="transmembrane region" description="Helical" evidence="6">
    <location>
        <begin position="368"/>
        <end position="387"/>
    </location>
</feature>
<comment type="subcellular location">
    <subcellularLocation>
        <location evidence="1">Cell membrane</location>
        <topology evidence="1">Multi-pass membrane protein</topology>
    </subcellularLocation>
</comment>
<reference evidence="7" key="2">
    <citation type="submission" date="2019-01" db="EMBL/GenBank/DDBJ databases">
        <authorList>
            <person name="Pang Y."/>
            <person name="Liu B."/>
            <person name="Guo X."/>
        </authorList>
    </citation>
    <scope>NUCLEOTIDE SEQUENCE</scope>
    <source>
        <strain evidence="7">G2854</strain>
    </source>
</reference>
<evidence type="ECO:0000313" key="7">
    <source>
        <dbReference type="EMBL" id="QFC18050.1"/>
    </source>
</evidence>
<dbReference type="EMBL" id="MK463669">
    <property type="protein sequence ID" value="QFC18050.1"/>
    <property type="molecule type" value="Genomic_DNA"/>
</dbReference>
<dbReference type="AlphaFoldDB" id="A0A5P4S7Z4"/>
<keyword evidence="3 6" id="KW-0812">Transmembrane</keyword>
<feature type="transmembrane region" description="Helical" evidence="6">
    <location>
        <begin position="128"/>
        <end position="146"/>
    </location>
</feature>
<feature type="transmembrane region" description="Helical" evidence="6">
    <location>
        <begin position="393"/>
        <end position="415"/>
    </location>
</feature>
<gene>
    <name evidence="8" type="primary">wzx</name>
</gene>
<feature type="transmembrane region" description="Helical" evidence="6">
    <location>
        <begin position="261"/>
        <end position="279"/>
    </location>
</feature>
<dbReference type="InterPro" id="IPR002797">
    <property type="entry name" value="Polysacc_synth"/>
</dbReference>
<feature type="transmembrane region" description="Helical" evidence="6">
    <location>
        <begin position="84"/>
        <end position="108"/>
    </location>
</feature>
<accession>A0A5P4S7Z4</accession>
<dbReference type="EMBL" id="MK482100">
    <property type="protein sequence ID" value="QFC18457.1"/>
    <property type="molecule type" value="Genomic_DNA"/>
</dbReference>
<keyword evidence="4 6" id="KW-1133">Transmembrane helix</keyword>
<dbReference type="PANTHER" id="PTHR30250:SF11">
    <property type="entry name" value="O-ANTIGEN TRANSPORTER-RELATED"/>
    <property type="match status" value="1"/>
</dbReference>
<keyword evidence="2" id="KW-1003">Cell membrane</keyword>
<feature type="transmembrane region" description="Helical" evidence="6">
    <location>
        <begin position="427"/>
        <end position="445"/>
    </location>
</feature>
<dbReference type="InterPro" id="IPR050833">
    <property type="entry name" value="Poly_Biosynth_Transport"/>
</dbReference>
<evidence type="ECO:0000256" key="3">
    <source>
        <dbReference type="ARBA" id="ARBA00022692"/>
    </source>
</evidence>
<evidence type="ECO:0000256" key="1">
    <source>
        <dbReference type="ARBA" id="ARBA00004651"/>
    </source>
</evidence>
<feature type="transmembrane region" description="Helical" evidence="6">
    <location>
        <begin position="181"/>
        <end position="201"/>
    </location>
</feature>
<evidence type="ECO:0000256" key="5">
    <source>
        <dbReference type="ARBA" id="ARBA00023136"/>
    </source>
</evidence>
<organism evidence="8">
    <name type="scientific">Vibrio parahaemolyticus</name>
    <dbReference type="NCBI Taxonomy" id="670"/>
    <lineage>
        <taxon>Bacteria</taxon>
        <taxon>Pseudomonadati</taxon>
        <taxon>Pseudomonadota</taxon>
        <taxon>Gammaproteobacteria</taxon>
        <taxon>Vibrionales</taxon>
        <taxon>Vibrionaceae</taxon>
        <taxon>Vibrio</taxon>
    </lineage>
</organism>